<keyword evidence="2" id="KW-0805">Transcription regulation</keyword>
<feature type="domain" description="WRKY" evidence="7">
    <location>
        <begin position="215"/>
        <end position="273"/>
    </location>
</feature>
<proteinExistence type="predicted"/>
<feature type="region of interest" description="Disordered" evidence="6">
    <location>
        <begin position="130"/>
        <end position="159"/>
    </location>
</feature>
<dbReference type="SMART" id="SM00774">
    <property type="entry name" value="WRKY"/>
    <property type="match status" value="2"/>
</dbReference>
<dbReference type="InterPro" id="IPR003657">
    <property type="entry name" value="WRKY_dom"/>
</dbReference>
<feature type="region of interest" description="Disordered" evidence="6">
    <location>
        <begin position="355"/>
        <end position="381"/>
    </location>
</feature>
<evidence type="ECO:0000256" key="1">
    <source>
        <dbReference type="ARBA" id="ARBA00004123"/>
    </source>
</evidence>
<keyword evidence="3" id="KW-0238">DNA-binding</keyword>
<organism evidence="8 9">
    <name type="scientific">Rehmannia glutinosa</name>
    <name type="common">Chinese foxglove</name>
    <dbReference type="NCBI Taxonomy" id="99300"/>
    <lineage>
        <taxon>Eukaryota</taxon>
        <taxon>Viridiplantae</taxon>
        <taxon>Streptophyta</taxon>
        <taxon>Embryophyta</taxon>
        <taxon>Tracheophyta</taxon>
        <taxon>Spermatophyta</taxon>
        <taxon>Magnoliopsida</taxon>
        <taxon>eudicotyledons</taxon>
        <taxon>Gunneridae</taxon>
        <taxon>Pentapetalae</taxon>
        <taxon>asterids</taxon>
        <taxon>lamiids</taxon>
        <taxon>Lamiales</taxon>
        <taxon>Orobanchaceae</taxon>
        <taxon>Rehmannieae</taxon>
        <taxon>Rehmannia</taxon>
    </lineage>
</organism>
<comment type="subcellular location">
    <subcellularLocation>
        <location evidence="1">Nucleus</location>
    </subcellularLocation>
</comment>
<evidence type="ECO:0000256" key="4">
    <source>
        <dbReference type="ARBA" id="ARBA00023163"/>
    </source>
</evidence>
<dbReference type="PANTHER" id="PTHR31221:SF319">
    <property type="entry name" value="WRKY DOMAIN-CONTAINING PROTEIN-RELATED"/>
    <property type="match status" value="1"/>
</dbReference>
<keyword evidence="4" id="KW-0804">Transcription</keyword>
<comment type="caution">
    <text evidence="8">The sequence shown here is derived from an EMBL/GenBank/DDBJ whole genome shotgun (WGS) entry which is preliminary data.</text>
</comment>
<dbReference type="EMBL" id="JABTTQ020001040">
    <property type="protein sequence ID" value="KAK6136392.1"/>
    <property type="molecule type" value="Genomic_DNA"/>
</dbReference>
<gene>
    <name evidence="8" type="ORF">DH2020_029882</name>
</gene>
<sequence length="655" mass="73645">MWLTRALSSGYNIIQLWRRATTIRQERTWVFGDDDDLKPIDELDQNQVAIDNDMKKGMSIAERRAANGDIAAPQPQSPYVTIPPGISSSELLDSLIMLPNAQAQLSPTTGTFQFPSPNHEESLNLNLKLDSKGDNTTAMESSSKPEAQEPFEDFEYPNDMGFEETQPATNTEVMGNQMYNQINDQMSVREITNQDQKHHQKVAYIPKEGMAKNSEDGFFWRKYGQKHVKGSEYPRSYYKCTNTNCLAKKKVERSQDGEIAEIVYDGVHNHPVPQPFKRLNEMSDTSDVGGTSIQAGNFSSDWRPDGLDGTSDFPPVTMFEPVEGTQDFSCAFGSQLDGDDQKVASPESISLNVEDEVDNGDCEPKRRKRENLPNETTIPRSTREPKVVVQIESNVDILDDGYRWRKYGQKVVKGNPNPRSYYKCTTPGCPVRKHVERAANDIKFVITTYEGKHNHEVPTSKTSSSMVNISDNVANHHPTVTNNNSVSTQKPPDTRVGNQVHDLPLYMDTKSIWNYNDFMRLPARNFSNHDINFGAHVYPISFPSLPSHLSYNPLLMNVNNNNNTYPSAKLYPDCMPLPLSSSSSSQINHVPAVGSSSHVRNFPFNNYATIQNPSQGLDIRECQNANITKPKEEQMEEDELYDTCLSLPNHGNGTI</sequence>
<evidence type="ECO:0000313" key="9">
    <source>
        <dbReference type="Proteomes" id="UP001318860"/>
    </source>
</evidence>
<dbReference type="InterPro" id="IPR044810">
    <property type="entry name" value="WRKY_plant"/>
</dbReference>
<feature type="domain" description="WRKY" evidence="7">
    <location>
        <begin position="393"/>
        <end position="458"/>
    </location>
</feature>
<accession>A0ABR0VQW3</accession>
<dbReference type="PROSITE" id="PS50811">
    <property type="entry name" value="WRKY"/>
    <property type="match status" value="2"/>
</dbReference>
<evidence type="ECO:0000256" key="3">
    <source>
        <dbReference type="ARBA" id="ARBA00023125"/>
    </source>
</evidence>
<dbReference type="Pfam" id="PF03106">
    <property type="entry name" value="WRKY"/>
    <property type="match status" value="2"/>
</dbReference>
<evidence type="ECO:0000259" key="7">
    <source>
        <dbReference type="PROSITE" id="PS50811"/>
    </source>
</evidence>
<evidence type="ECO:0000256" key="2">
    <source>
        <dbReference type="ARBA" id="ARBA00023015"/>
    </source>
</evidence>
<protein>
    <recommendedName>
        <fullName evidence="7">WRKY domain-containing protein</fullName>
    </recommendedName>
</protein>
<feature type="region of interest" description="Disordered" evidence="6">
    <location>
        <begin position="480"/>
        <end position="499"/>
    </location>
</feature>
<feature type="compositionally biased region" description="Polar residues" evidence="6">
    <location>
        <begin position="480"/>
        <end position="491"/>
    </location>
</feature>
<evidence type="ECO:0000313" key="8">
    <source>
        <dbReference type="EMBL" id="KAK6136392.1"/>
    </source>
</evidence>
<evidence type="ECO:0000256" key="6">
    <source>
        <dbReference type="SAM" id="MobiDB-lite"/>
    </source>
</evidence>
<reference evidence="8 9" key="1">
    <citation type="journal article" date="2021" name="Comput. Struct. Biotechnol. J.">
        <title>De novo genome assembly of the potent medicinal plant Rehmannia glutinosa using nanopore technology.</title>
        <authorList>
            <person name="Ma L."/>
            <person name="Dong C."/>
            <person name="Song C."/>
            <person name="Wang X."/>
            <person name="Zheng X."/>
            <person name="Niu Y."/>
            <person name="Chen S."/>
            <person name="Feng W."/>
        </authorList>
    </citation>
    <scope>NUCLEOTIDE SEQUENCE [LARGE SCALE GENOMIC DNA]</scope>
    <source>
        <strain evidence="8">DH-2019</strain>
    </source>
</reference>
<dbReference type="Proteomes" id="UP001318860">
    <property type="component" value="Unassembled WGS sequence"/>
</dbReference>
<feature type="compositionally biased region" description="Polar residues" evidence="6">
    <location>
        <begin position="134"/>
        <end position="145"/>
    </location>
</feature>
<dbReference type="PANTHER" id="PTHR31221">
    <property type="entry name" value="WRKY TRANSCRIPTION FACTOR PROTEIN 1-RELATED"/>
    <property type="match status" value="1"/>
</dbReference>
<dbReference type="Gene3D" id="2.20.25.80">
    <property type="entry name" value="WRKY domain"/>
    <property type="match status" value="2"/>
</dbReference>
<evidence type="ECO:0000256" key="5">
    <source>
        <dbReference type="ARBA" id="ARBA00023242"/>
    </source>
</evidence>
<dbReference type="SUPFAM" id="SSF118290">
    <property type="entry name" value="WRKY DNA-binding domain"/>
    <property type="match status" value="2"/>
</dbReference>
<dbReference type="InterPro" id="IPR036576">
    <property type="entry name" value="WRKY_dom_sf"/>
</dbReference>
<keyword evidence="5" id="KW-0539">Nucleus</keyword>
<name>A0ABR0VQW3_REHGL</name>
<keyword evidence="9" id="KW-1185">Reference proteome</keyword>